<protein>
    <submittedName>
        <fullName evidence="2">Uncharacterized protein</fullName>
    </submittedName>
</protein>
<dbReference type="Proteomes" id="UP000799772">
    <property type="component" value="Unassembled WGS sequence"/>
</dbReference>
<keyword evidence="1" id="KW-0732">Signal</keyword>
<feature type="signal peptide" evidence="1">
    <location>
        <begin position="1"/>
        <end position="20"/>
    </location>
</feature>
<keyword evidence="3" id="KW-1185">Reference proteome</keyword>
<evidence type="ECO:0000313" key="2">
    <source>
        <dbReference type="EMBL" id="KAF2104656.1"/>
    </source>
</evidence>
<accession>A0A9P4IUR4</accession>
<organism evidence="2 3">
    <name type="scientific">Rhizodiscina lignyota</name>
    <dbReference type="NCBI Taxonomy" id="1504668"/>
    <lineage>
        <taxon>Eukaryota</taxon>
        <taxon>Fungi</taxon>
        <taxon>Dikarya</taxon>
        <taxon>Ascomycota</taxon>
        <taxon>Pezizomycotina</taxon>
        <taxon>Dothideomycetes</taxon>
        <taxon>Pleosporomycetidae</taxon>
        <taxon>Aulographales</taxon>
        <taxon>Rhizodiscinaceae</taxon>
        <taxon>Rhizodiscina</taxon>
    </lineage>
</organism>
<feature type="chain" id="PRO_5040433883" evidence="1">
    <location>
        <begin position="21"/>
        <end position="69"/>
    </location>
</feature>
<proteinExistence type="predicted"/>
<sequence length="69" mass="7118">MKTFALASLLFAVFSVNAVAVPAPAADALSDAYDLESTCIGLYQHCEVGIAPACCEGTCYGGSCKILRV</sequence>
<comment type="caution">
    <text evidence="2">The sequence shown here is derived from an EMBL/GenBank/DDBJ whole genome shotgun (WGS) entry which is preliminary data.</text>
</comment>
<name>A0A9P4IUR4_9PEZI</name>
<reference evidence="2" key="1">
    <citation type="journal article" date="2020" name="Stud. Mycol.">
        <title>101 Dothideomycetes genomes: a test case for predicting lifestyles and emergence of pathogens.</title>
        <authorList>
            <person name="Haridas S."/>
            <person name="Albert R."/>
            <person name="Binder M."/>
            <person name="Bloem J."/>
            <person name="Labutti K."/>
            <person name="Salamov A."/>
            <person name="Andreopoulos B."/>
            <person name="Baker S."/>
            <person name="Barry K."/>
            <person name="Bills G."/>
            <person name="Bluhm B."/>
            <person name="Cannon C."/>
            <person name="Castanera R."/>
            <person name="Culley D."/>
            <person name="Daum C."/>
            <person name="Ezra D."/>
            <person name="Gonzalez J."/>
            <person name="Henrissat B."/>
            <person name="Kuo A."/>
            <person name="Liang C."/>
            <person name="Lipzen A."/>
            <person name="Lutzoni F."/>
            <person name="Magnuson J."/>
            <person name="Mondo S."/>
            <person name="Nolan M."/>
            <person name="Ohm R."/>
            <person name="Pangilinan J."/>
            <person name="Park H.-J."/>
            <person name="Ramirez L."/>
            <person name="Alfaro M."/>
            <person name="Sun H."/>
            <person name="Tritt A."/>
            <person name="Yoshinaga Y."/>
            <person name="Zwiers L.-H."/>
            <person name="Turgeon B."/>
            <person name="Goodwin S."/>
            <person name="Spatafora J."/>
            <person name="Crous P."/>
            <person name="Grigoriev I."/>
        </authorList>
    </citation>
    <scope>NUCLEOTIDE SEQUENCE</scope>
    <source>
        <strain evidence="2">CBS 133067</strain>
    </source>
</reference>
<dbReference type="AlphaFoldDB" id="A0A9P4IUR4"/>
<evidence type="ECO:0000256" key="1">
    <source>
        <dbReference type="SAM" id="SignalP"/>
    </source>
</evidence>
<gene>
    <name evidence="2" type="ORF">NA57DRAFT_70862</name>
</gene>
<dbReference type="EMBL" id="ML978121">
    <property type="protein sequence ID" value="KAF2104656.1"/>
    <property type="molecule type" value="Genomic_DNA"/>
</dbReference>
<evidence type="ECO:0000313" key="3">
    <source>
        <dbReference type="Proteomes" id="UP000799772"/>
    </source>
</evidence>